<proteinExistence type="predicted"/>
<evidence type="ECO:0000313" key="2">
    <source>
        <dbReference type="Proteomes" id="UP000629468"/>
    </source>
</evidence>
<protein>
    <submittedName>
        <fullName evidence="1">Uncharacterized protein</fullName>
    </submittedName>
</protein>
<dbReference type="EMBL" id="JABXXO010000001">
    <property type="protein sequence ID" value="KAF7784729.1"/>
    <property type="molecule type" value="Genomic_DNA"/>
</dbReference>
<reference evidence="1 2" key="1">
    <citation type="journal article" name="Sci. Rep.">
        <title>Telomere-to-telomere assembled and centromere annotated genomes of the two main subspecies of the button mushroom Agaricus bisporus reveal especially polymorphic chromosome ends.</title>
        <authorList>
            <person name="Sonnenberg A.S.M."/>
            <person name="Sedaghat-Telgerd N."/>
            <person name="Lavrijssen B."/>
            <person name="Ohm R.A."/>
            <person name="Hendrickx P.M."/>
            <person name="Scholtmeijer K."/>
            <person name="Baars J.J.P."/>
            <person name="van Peer A."/>
        </authorList>
    </citation>
    <scope>NUCLEOTIDE SEQUENCE [LARGE SCALE GENOMIC DNA]</scope>
    <source>
        <strain evidence="1 2">H119_p4</strain>
    </source>
</reference>
<dbReference type="AlphaFoldDB" id="A0A8H7FBK4"/>
<name>A0A8H7FBK4_AGABI</name>
<dbReference type="Proteomes" id="UP000629468">
    <property type="component" value="Unassembled WGS sequence"/>
</dbReference>
<sequence>MDTLIVTVIRENRTSGGLTVWFSFPPVHSPIRLITQTSRSLPHSVLHSSLHLLGCLVYDPRYLPFTPSFSIFIAGR</sequence>
<organism evidence="1 2">
    <name type="scientific">Agaricus bisporus var. burnettii</name>
    <dbReference type="NCBI Taxonomy" id="192524"/>
    <lineage>
        <taxon>Eukaryota</taxon>
        <taxon>Fungi</taxon>
        <taxon>Dikarya</taxon>
        <taxon>Basidiomycota</taxon>
        <taxon>Agaricomycotina</taxon>
        <taxon>Agaricomycetes</taxon>
        <taxon>Agaricomycetidae</taxon>
        <taxon>Agaricales</taxon>
        <taxon>Agaricineae</taxon>
        <taxon>Agaricaceae</taxon>
        <taxon>Agaricus</taxon>
    </lineage>
</organism>
<evidence type="ECO:0000313" key="1">
    <source>
        <dbReference type="EMBL" id="KAF7784729.1"/>
    </source>
</evidence>
<accession>A0A8H7FBK4</accession>
<gene>
    <name evidence="1" type="ORF">Agabi119p4_894</name>
</gene>
<comment type="caution">
    <text evidence="1">The sequence shown here is derived from an EMBL/GenBank/DDBJ whole genome shotgun (WGS) entry which is preliminary data.</text>
</comment>